<dbReference type="OrthoDB" id="1118033at2"/>
<dbReference type="Proteomes" id="UP000199274">
    <property type="component" value="Unassembled WGS sequence"/>
</dbReference>
<dbReference type="AlphaFoldDB" id="A0A1G8DKQ1"/>
<sequence length="223" mass="25353">MNYQITIKKAYTVDEIEGYWTSDDYIKLLEKFDYPDAGDSDPATLKELLFMAISDFEPKDAAVIALEYKLSENLNEGQIQQVSNDMLLDKVCEEYPEIGLHATLFHVNQLLFKAYNGTFPNAKATIIECSFVPLEEESEIELTKASILKLLNNGLLGSNLIKRLFDLPMTENLPFPEAEDILWEVRSTDNSNFMIITSEYWLSKGDIIASEFEGILEIALDVE</sequence>
<evidence type="ECO:0000313" key="1">
    <source>
        <dbReference type="EMBL" id="SDH58254.1"/>
    </source>
</evidence>
<organism evidence="1 2">
    <name type="scientific">Flavobacterium omnivorum</name>
    <dbReference type="NCBI Taxonomy" id="178355"/>
    <lineage>
        <taxon>Bacteria</taxon>
        <taxon>Pseudomonadati</taxon>
        <taxon>Bacteroidota</taxon>
        <taxon>Flavobacteriia</taxon>
        <taxon>Flavobacteriales</taxon>
        <taxon>Flavobacteriaceae</taxon>
        <taxon>Flavobacterium</taxon>
    </lineage>
</organism>
<gene>
    <name evidence="1" type="ORF">SAMN04488062_11028</name>
</gene>
<evidence type="ECO:0000313" key="2">
    <source>
        <dbReference type="Proteomes" id="UP000199274"/>
    </source>
</evidence>
<proteinExistence type="predicted"/>
<reference evidence="2" key="1">
    <citation type="submission" date="2016-10" db="EMBL/GenBank/DDBJ databases">
        <authorList>
            <person name="Varghese N."/>
            <person name="Submissions S."/>
        </authorList>
    </citation>
    <scope>NUCLEOTIDE SEQUENCE [LARGE SCALE GENOMIC DNA]</scope>
    <source>
        <strain evidence="2">CGMCC 1.2747</strain>
    </source>
</reference>
<name>A0A1G8DKQ1_9FLAO</name>
<accession>A0A1G8DKQ1</accession>
<dbReference type="STRING" id="178355.SAMN04488062_11028"/>
<dbReference type="RefSeq" id="WP_091257623.1">
    <property type="nucleotide sequence ID" value="NZ_FNDB01000010.1"/>
</dbReference>
<dbReference type="EMBL" id="FNDB01000010">
    <property type="protein sequence ID" value="SDH58254.1"/>
    <property type="molecule type" value="Genomic_DNA"/>
</dbReference>
<keyword evidence="2" id="KW-1185">Reference proteome</keyword>
<protein>
    <submittedName>
        <fullName evidence="1">Uncharacterized protein</fullName>
    </submittedName>
</protein>